<accession>A0A392RUX2</accession>
<dbReference type="EMBL" id="LXQA010267015">
    <property type="protein sequence ID" value="MCI39405.1"/>
    <property type="molecule type" value="Genomic_DNA"/>
</dbReference>
<protein>
    <submittedName>
        <fullName evidence="2">Uncharacterized protein</fullName>
    </submittedName>
</protein>
<dbReference type="AlphaFoldDB" id="A0A392RUX2"/>
<keyword evidence="3" id="KW-1185">Reference proteome</keyword>
<name>A0A392RUX2_9FABA</name>
<feature type="non-terminal residue" evidence="2">
    <location>
        <position position="1"/>
    </location>
</feature>
<sequence length="84" mass="9243">LDHALKGQSNILSTPEGLPPRPAEVEALPEMAAEEVRGNAADFVQRARRIRDLASWVLSSGTIQEGTPVWDVMHHILREATDAF</sequence>
<reference evidence="2 3" key="1">
    <citation type="journal article" date="2018" name="Front. Plant Sci.">
        <title>Red Clover (Trifolium pratense) and Zigzag Clover (T. medium) - A Picture of Genomic Similarities and Differences.</title>
        <authorList>
            <person name="Dluhosova J."/>
            <person name="Istvanek J."/>
            <person name="Nedelnik J."/>
            <person name="Repkova J."/>
        </authorList>
    </citation>
    <scope>NUCLEOTIDE SEQUENCE [LARGE SCALE GENOMIC DNA]</scope>
    <source>
        <strain evidence="3">cv. 10/8</strain>
        <tissue evidence="2">Leaf</tissue>
    </source>
</reference>
<proteinExistence type="predicted"/>
<dbReference type="Proteomes" id="UP000265520">
    <property type="component" value="Unassembled WGS sequence"/>
</dbReference>
<evidence type="ECO:0000256" key="1">
    <source>
        <dbReference type="SAM" id="MobiDB-lite"/>
    </source>
</evidence>
<evidence type="ECO:0000313" key="2">
    <source>
        <dbReference type="EMBL" id="MCI39405.1"/>
    </source>
</evidence>
<feature type="region of interest" description="Disordered" evidence="1">
    <location>
        <begin position="1"/>
        <end position="21"/>
    </location>
</feature>
<organism evidence="2 3">
    <name type="scientific">Trifolium medium</name>
    <dbReference type="NCBI Taxonomy" id="97028"/>
    <lineage>
        <taxon>Eukaryota</taxon>
        <taxon>Viridiplantae</taxon>
        <taxon>Streptophyta</taxon>
        <taxon>Embryophyta</taxon>
        <taxon>Tracheophyta</taxon>
        <taxon>Spermatophyta</taxon>
        <taxon>Magnoliopsida</taxon>
        <taxon>eudicotyledons</taxon>
        <taxon>Gunneridae</taxon>
        <taxon>Pentapetalae</taxon>
        <taxon>rosids</taxon>
        <taxon>fabids</taxon>
        <taxon>Fabales</taxon>
        <taxon>Fabaceae</taxon>
        <taxon>Papilionoideae</taxon>
        <taxon>50 kb inversion clade</taxon>
        <taxon>NPAAA clade</taxon>
        <taxon>Hologalegina</taxon>
        <taxon>IRL clade</taxon>
        <taxon>Trifolieae</taxon>
        <taxon>Trifolium</taxon>
    </lineage>
</organism>
<comment type="caution">
    <text evidence="2">The sequence shown here is derived from an EMBL/GenBank/DDBJ whole genome shotgun (WGS) entry which is preliminary data.</text>
</comment>
<evidence type="ECO:0000313" key="3">
    <source>
        <dbReference type="Proteomes" id="UP000265520"/>
    </source>
</evidence>